<feature type="compositionally biased region" description="Basic and acidic residues" evidence="2">
    <location>
        <begin position="188"/>
        <end position="199"/>
    </location>
</feature>
<dbReference type="RefSeq" id="XP_042604319.1">
    <property type="nucleotide sequence ID" value="XM_042748385.1"/>
</dbReference>
<proteinExistence type="predicted"/>
<accession>A0A9Q9XM13</accession>
<feature type="region of interest" description="Disordered" evidence="2">
    <location>
        <begin position="168"/>
        <end position="260"/>
    </location>
</feature>
<keyword evidence="1" id="KW-0175">Coiled coil</keyword>
<feature type="region of interest" description="Disordered" evidence="2">
    <location>
        <begin position="118"/>
        <end position="138"/>
    </location>
</feature>
<organism evidence="3">
    <name type="scientific">Cyprinus carpio</name>
    <name type="common">Common carp</name>
    <dbReference type="NCBI Taxonomy" id="7962"/>
    <lineage>
        <taxon>Eukaryota</taxon>
        <taxon>Metazoa</taxon>
        <taxon>Chordata</taxon>
        <taxon>Craniata</taxon>
        <taxon>Vertebrata</taxon>
        <taxon>Euteleostomi</taxon>
        <taxon>Actinopterygii</taxon>
        <taxon>Neopterygii</taxon>
        <taxon>Teleostei</taxon>
        <taxon>Ostariophysi</taxon>
        <taxon>Cypriniformes</taxon>
        <taxon>Cyprinidae</taxon>
        <taxon>Cyprininae</taxon>
        <taxon>Cyprinus</taxon>
    </lineage>
</organism>
<feature type="compositionally biased region" description="Basic and acidic residues" evidence="2">
    <location>
        <begin position="233"/>
        <end position="258"/>
    </location>
</feature>
<evidence type="ECO:0000256" key="2">
    <source>
        <dbReference type="SAM" id="MobiDB-lite"/>
    </source>
</evidence>
<name>A0A9Q9XM13_CYPCA</name>
<evidence type="ECO:0000256" key="1">
    <source>
        <dbReference type="SAM" id="Coils"/>
    </source>
</evidence>
<sequence length="305" mass="35683">MKTTEENLRTKVTEMERKNSENMRELQDLHKELDAHKARMNQLNKELDDSQSRENHLSQQMDALKKKKYELKEELYALRYYKRQLDVELMAFNEREREKFLPTKIQLEHNRLQEQREAGLQAPAQEEHDRQKTLDKREVELDEREKKLLQTTGSQHVDHISTAVTPSCVIVSEDKPKSQEDTGSPESEGLKLVRQDSKKLAPPNMSENKVKPQSERKCEMESRITDSQTSRSLKGEVLKPVRRNSIRDRPSMSEDTLKPQENTGYLEFEGLEINCVTKQQGNTVDSLNVFWSEECQYPSELSSEF</sequence>
<feature type="compositionally biased region" description="Basic and acidic residues" evidence="2">
    <location>
        <begin position="208"/>
        <end position="224"/>
    </location>
</feature>
<dbReference type="AlphaFoldDB" id="A0A9Q9XM13"/>
<evidence type="ECO:0000313" key="3">
    <source>
        <dbReference type="RefSeq" id="XP_042604319.1"/>
    </source>
</evidence>
<dbReference type="OrthoDB" id="8905277at2759"/>
<protein>
    <submittedName>
        <fullName evidence="3">Protein CROWDED NUCLEI 3-like isoform X1</fullName>
    </submittedName>
</protein>
<dbReference type="GeneID" id="109055859"/>
<dbReference type="KEGG" id="ccar:109055859"/>
<gene>
    <name evidence="3" type="primary">LOC109055859</name>
</gene>
<feature type="coiled-coil region" evidence="1">
    <location>
        <begin position="1"/>
        <end position="74"/>
    </location>
</feature>
<feature type="compositionally biased region" description="Basic and acidic residues" evidence="2">
    <location>
        <begin position="125"/>
        <end position="138"/>
    </location>
</feature>
<reference evidence="3" key="1">
    <citation type="submission" date="2025-08" db="UniProtKB">
        <authorList>
            <consortium name="RefSeq"/>
        </authorList>
    </citation>
    <scope>IDENTIFICATION</scope>
    <source>
        <tissue evidence="3">Muscle</tissue>
    </source>
</reference>
<dbReference type="Proteomes" id="UP001155660">
    <property type="component" value="Chromosome B21"/>
</dbReference>